<dbReference type="EMBL" id="LAZR01000835">
    <property type="protein sequence ID" value="KKN56699.1"/>
    <property type="molecule type" value="Genomic_DNA"/>
</dbReference>
<protein>
    <submittedName>
        <fullName evidence="2">Uncharacterized protein</fullName>
    </submittedName>
</protein>
<gene>
    <name evidence="2" type="ORF">LCGC14_0570160</name>
</gene>
<sequence length="96" mass="11350">MEKIEVTQEQMDFIEQSINAHAGHYAQYSHMSNDGKHLLHEIDAKHVTVNKLRERITNLFTVTDEEVDRHSIDPNYKEEKADNVDQRHDEMMSEKE</sequence>
<dbReference type="AlphaFoldDB" id="A0A0F9RPM8"/>
<reference evidence="2" key="1">
    <citation type="journal article" date="2015" name="Nature">
        <title>Complex archaea that bridge the gap between prokaryotes and eukaryotes.</title>
        <authorList>
            <person name="Spang A."/>
            <person name="Saw J.H."/>
            <person name="Jorgensen S.L."/>
            <person name="Zaremba-Niedzwiedzka K."/>
            <person name="Martijn J."/>
            <person name="Lind A.E."/>
            <person name="van Eijk R."/>
            <person name="Schleper C."/>
            <person name="Guy L."/>
            <person name="Ettema T.J."/>
        </authorList>
    </citation>
    <scope>NUCLEOTIDE SEQUENCE</scope>
</reference>
<accession>A0A0F9RPM8</accession>
<name>A0A0F9RPM8_9ZZZZ</name>
<feature type="region of interest" description="Disordered" evidence="1">
    <location>
        <begin position="68"/>
        <end position="96"/>
    </location>
</feature>
<organism evidence="2">
    <name type="scientific">marine sediment metagenome</name>
    <dbReference type="NCBI Taxonomy" id="412755"/>
    <lineage>
        <taxon>unclassified sequences</taxon>
        <taxon>metagenomes</taxon>
        <taxon>ecological metagenomes</taxon>
    </lineage>
</organism>
<evidence type="ECO:0000256" key="1">
    <source>
        <dbReference type="SAM" id="MobiDB-lite"/>
    </source>
</evidence>
<comment type="caution">
    <text evidence="2">The sequence shown here is derived from an EMBL/GenBank/DDBJ whole genome shotgun (WGS) entry which is preliminary data.</text>
</comment>
<proteinExistence type="predicted"/>
<evidence type="ECO:0000313" key="2">
    <source>
        <dbReference type="EMBL" id="KKN56699.1"/>
    </source>
</evidence>